<organism evidence="10 11">
    <name type="scientific">Zhongshania aliphaticivorans</name>
    <dbReference type="NCBI Taxonomy" id="1470434"/>
    <lineage>
        <taxon>Bacteria</taxon>
        <taxon>Pseudomonadati</taxon>
        <taxon>Pseudomonadota</taxon>
        <taxon>Gammaproteobacteria</taxon>
        <taxon>Cellvibrionales</taxon>
        <taxon>Spongiibacteraceae</taxon>
        <taxon>Zhongshania</taxon>
    </lineage>
</organism>
<dbReference type="InterPro" id="IPR022764">
    <property type="entry name" value="Peptidase_S54_rhomboid_dom"/>
</dbReference>
<dbReference type="STRING" id="1470434.AZF00_08010"/>
<feature type="transmembrane region" description="Helical" evidence="8">
    <location>
        <begin position="12"/>
        <end position="34"/>
    </location>
</feature>
<feature type="transmembrane region" description="Helical" evidence="8">
    <location>
        <begin position="109"/>
        <end position="128"/>
    </location>
</feature>
<feature type="transmembrane region" description="Helical" evidence="8">
    <location>
        <begin position="86"/>
        <end position="103"/>
    </location>
</feature>
<comment type="similarity">
    <text evidence="2">Belongs to the peptidase S54 family.</text>
</comment>
<keyword evidence="4 8" id="KW-0812">Transmembrane</keyword>
<evidence type="ECO:0000256" key="1">
    <source>
        <dbReference type="ARBA" id="ARBA00004141"/>
    </source>
</evidence>
<evidence type="ECO:0000256" key="8">
    <source>
        <dbReference type="SAM" id="Phobius"/>
    </source>
</evidence>
<dbReference type="GO" id="GO:0006508">
    <property type="term" value="P:proteolysis"/>
    <property type="evidence" value="ECO:0007669"/>
    <property type="project" value="UniProtKB-KW"/>
</dbReference>
<evidence type="ECO:0000256" key="3">
    <source>
        <dbReference type="ARBA" id="ARBA00022670"/>
    </source>
</evidence>
<keyword evidence="7 8" id="KW-0472">Membrane</keyword>
<dbReference type="RefSeq" id="WP_008247699.1">
    <property type="nucleotide sequence ID" value="NZ_CP014544.1"/>
</dbReference>
<dbReference type="Pfam" id="PF01694">
    <property type="entry name" value="Rhomboid"/>
    <property type="match status" value="1"/>
</dbReference>
<evidence type="ECO:0000313" key="10">
    <source>
        <dbReference type="EMBL" id="AMO68249.1"/>
    </source>
</evidence>
<dbReference type="AlphaFoldDB" id="A0A127M4T0"/>
<dbReference type="PANTHER" id="PTHR43066">
    <property type="entry name" value="RHOMBOID-RELATED PROTEIN"/>
    <property type="match status" value="1"/>
</dbReference>
<gene>
    <name evidence="10" type="ORF">AZF00_08010</name>
</gene>
<accession>A0A127M4T0</accession>
<dbReference type="EMBL" id="CP014544">
    <property type="protein sequence ID" value="AMO68249.1"/>
    <property type="molecule type" value="Genomic_DNA"/>
</dbReference>
<keyword evidence="5" id="KW-0378">Hydrolase</keyword>
<evidence type="ECO:0000313" key="11">
    <source>
        <dbReference type="Proteomes" id="UP000074119"/>
    </source>
</evidence>
<comment type="subcellular location">
    <subcellularLocation>
        <location evidence="1">Membrane</location>
        <topology evidence="1">Multi-pass membrane protein</topology>
    </subcellularLocation>
</comment>
<dbReference type="GO" id="GO:0004252">
    <property type="term" value="F:serine-type endopeptidase activity"/>
    <property type="evidence" value="ECO:0007669"/>
    <property type="project" value="InterPro"/>
</dbReference>
<feature type="domain" description="Peptidase S54 rhomboid" evidence="9">
    <location>
        <begin position="46"/>
        <end position="185"/>
    </location>
</feature>
<dbReference type="SUPFAM" id="SSF144091">
    <property type="entry name" value="Rhomboid-like"/>
    <property type="match status" value="1"/>
</dbReference>
<feature type="transmembrane region" description="Helical" evidence="8">
    <location>
        <begin position="63"/>
        <end position="79"/>
    </location>
</feature>
<keyword evidence="6 8" id="KW-1133">Transmembrane helix</keyword>
<evidence type="ECO:0000259" key="9">
    <source>
        <dbReference type="Pfam" id="PF01694"/>
    </source>
</evidence>
<feature type="transmembrane region" description="Helical" evidence="8">
    <location>
        <begin position="135"/>
        <end position="151"/>
    </location>
</feature>
<evidence type="ECO:0000256" key="5">
    <source>
        <dbReference type="ARBA" id="ARBA00022801"/>
    </source>
</evidence>
<dbReference type="InterPro" id="IPR035952">
    <property type="entry name" value="Rhomboid-like_sf"/>
</dbReference>
<evidence type="ECO:0000256" key="6">
    <source>
        <dbReference type="ARBA" id="ARBA00022989"/>
    </source>
</evidence>
<dbReference type="PANTHER" id="PTHR43066:SF1">
    <property type="entry name" value="RHOMBOID PROTEIN 2"/>
    <property type="match status" value="1"/>
</dbReference>
<dbReference type="Proteomes" id="UP000074119">
    <property type="component" value="Chromosome"/>
</dbReference>
<feature type="transmembrane region" description="Helical" evidence="8">
    <location>
        <begin position="171"/>
        <end position="190"/>
    </location>
</feature>
<evidence type="ECO:0000256" key="4">
    <source>
        <dbReference type="ARBA" id="ARBA00022692"/>
    </source>
</evidence>
<proteinExistence type="inferred from homology"/>
<name>A0A127M4T0_9GAMM</name>
<dbReference type="InterPro" id="IPR023826">
    <property type="entry name" value="Rhom-like_SP_proteobac"/>
</dbReference>
<dbReference type="GO" id="GO:0016020">
    <property type="term" value="C:membrane"/>
    <property type="evidence" value="ECO:0007669"/>
    <property type="project" value="UniProtKB-SubCell"/>
</dbReference>
<dbReference type="KEGG" id="zal:AZF00_08010"/>
<dbReference type="NCBIfam" id="TIGR03902">
    <property type="entry name" value="rhom_GG_sort"/>
    <property type="match status" value="1"/>
</dbReference>
<evidence type="ECO:0000256" key="7">
    <source>
        <dbReference type="ARBA" id="ARBA00023136"/>
    </source>
</evidence>
<sequence length="201" mass="22288">MALFKKVSVGQFTFLRIIAALALLTATQACHLYWDMAWDRAKIGNGEFWRLITGHFVHNNSNHILLNSIGLSVVLLLIGDKFSTRTLCGLSVFIAFLTGLLLYVFELQLLYYVGFSAVLHGLVASYSITALRKTPGYACLILCLLGLKLAFEGQPQFTANLIGIRVATESHWWGFVSGILVGGIYTGILLKRKITTQMEQD</sequence>
<dbReference type="PROSITE" id="PS51257">
    <property type="entry name" value="PROKAR_LIPOPROTEIN"/>
    <property type="match status" value="1"/>
</dbReference>
<protein>
    <recommendedName>
        <fullName evidence="9">Peptidase S54 rhomboid domain-containing protein</fullName>
    </recommendedName>
</protein>
<keyword evidence="3" id="KW-0645">Protease</keyword>
<reference evidence="10 11" key="1">
    <citation type="submission" date="2015-12" db="EMBL/GenBank/DDBJ databases">
        <authorList>
            <person name="Shamseldin A."/>
            <person name="Moawad H."/>
            <person name="Abd El-Rahim W.M."/>
            <person name="Sadowsky M.J."/>
        </authorList>
    </citation>
    <scope>NUCLEOTIDE SEQUENCE [LARGE SCALE GENOMIC DNA]</scope>
    <source>
        <strain evidence="10 11">SM2</strain>
    </source>
</reference>
<evidence type="ECO:0000256" key="2">
    <source>
        <dbReference type="ARBA" id="ARBA00009045"/>
    </source>
</evidence>
<dbReference type="Gene3D" id="1.20.1540.10">
    <property type="entry name" value="Rhomboid-like"/>
    <property type="match status" value="1"/>
</dbReference>